<dbReference type="InterPro" id="IPR000477">
    <property type="entry name" value="RT_dom"/>
</dbReference>
<dbReference type="SUPFAM" id="SSF56672">
    <property type="entry name" value="DNA/RNA polymerases"/>
    <property type="match status" value="1"/>
</dbReference>
<comment type="caution">
    <text evidence="2">The sequence shown here is derived from an EMBL/GenBank/DDBJ whole genome shotgun (WGS) entry which is preliminary data.</text>
</comment>
<dbReference type="Proteomes" id="UP000612362">
    <property type="component" value="Unassembled WGS sequence"/>
</dbReference>
<protein>
    <recommendedName>
        <fullName evidence="1">Reverse transcriptase domain-containing protein</fullName>
    </recommendedName>
</protein>
<feature type="domain" description="Reverse transcriptase" evidence="1">
    <location>
        <begin position="3"/>
        <end position="71"/>
    </location>
</feature>
<reference evidence="2" key="1">
    <citation type="submission" date="2020-10" db="EMBL/GenBank/DDBJ databases">
        <title>Taxonomic study of unclassified bacteria belonging to the class Ktedonobacteria.</title>
        <authorList>
            <person name="Yabe S."/>
            <person name="Wang C.M."/>
            <person name="Zheng Y."/>
            <person name="Sakai Y."/>
            <person name="Cavaletti L."/>
            <person name="Monciardini P."/>
            <person name="Donadio S."/>
        </authorList>
    </citation>
    <scope>NUCLEOTIDE SEQUENCE</scope>
    <source>
        <strain evidence="2">SOSP1-1</strain>
    </source>
</reference>
<keyword evidence="3" id="KW-1185">Reference proteome</keyword>
<proteinExistence type="predicted"/>
<dbReference type="PANTHER" id="PTHR34047:SF10">
    <property type="entry name" value="GROUP II INTRON-ASSOCIATED OPEN READING FRAME"/>
    <property type="match status" value="1"/>
</dbReference>
<dbReference type="AlphaFoldDB" id="A0A8J3MV23"/>
<dbReference type="PANTHER" id="PTHR34047">
    <property type="entry name" value="NUCLEAR INTRON MATURASE 1, MITOCHONDRIAL-RELATED"/>
    <property type="match status" value="1"/>
</dbReference>
<dbReference type="InterPro" id="IPR043502">
    <property type="entry name" value="DNA/RNA_pol_sf"/>
</dbReference>
<evidence type="ECO:0000313" key="2">
    <source>
        <dbReference type="EMBL" id="GHO48865.1"/>
    </source>
</evidence>
<organism evidence="2 3">
    <name type="scientific">Ktedonospora formicarum</name>
    <dbReference type="NCBI Taxonomy" id="2778364"/>
    <lineage>
        <taxon>Bacteria</taxon>
        <taxon>Bacillati</taxon>
        <taxon>Chloroflexota</taxon>
        <taxon>Ktedonobacteria</taxon>
        <taxon>Ktedonobacterales</taxon>
        <taxon>Ktedonobacteraceae</taxon>
        <taxon>Ktedonospora</taxon>
    </lineage>
</organism>
<gene>
    <name evidence="2" type="ORF">KSX_70280</name>
</gene>
<evidence type="ECO:0000259" key="1">
    <source>
        <dbReference type="Pfam" id="PF00078"/>
    </source>
</evidence>
<dbReference type="InterPro" id="IPR051083">
    <property type="entry name" value="GrpII_Intron_Splice-Mob/Def"/>
</dbReference>
<evidence type="ECO:0000313" key="3">
    <source>
        <dbReference type="Proteomes" id="UP000612362"/>
    </source>
</evidence>
<name>A0A8J3MV23_9CHLR</name>
<dbReference type="Pfam" id="PF00078">
    <property type="entry name" value="RVT_1"/>
    <property type="match status" value="1"/>
</dbReference>
<sequence>MNMPCMLDRAMQALYLLAVDPISETRGDFNSYGFRKERSTADAIEQAFVALSRKNSAEWVLEGDMKACFDHTS</sequence>
<dbReference type="EMBL" id="BNJF01000004">
    <property type="protein sequence ID" value="GHO48865.1"/>
    <property type="molecule type" value="Genomic_DNA"/>
</dbReference>
<accession>A0A8J3MV23</accession>